<gene>
    <name evidence="2" type="ORF">NCTC12722_01625</name>
</gene>
<name>A0A380W8G4_AFIFE</name>
<proteinExistence type="predicted"/>
<evidence type="ECO:0000256" key="1">
    <source>
        <dbReference type="SAM" id="SignalP"/>
    </source>
</evidence>
<feature type="chain" id="PRO_5016632119" description="Cellulose biosynthesis protein BcsS" evidence="1">
    <location>
        <begin position="25"/>
        <end position="250"/>
    </location>
</feature>
<dbReference type="OrthoDB" id="8479338at2"/>
<feature type="signal peptide" evidence="1">
    <location>
        <begin position="1"/>
        <end position="24"/>
    </location>
</feature>
<accession>A0A380W8G4</accession>
<dbReference type="EMBL" id="UIGB01000001">
    <property type="protein sequence ID" value="SUU84435.1"/>
    <property type="molecule type" value="Genomic_DNA"/>
</dbReference>
<evidence type="ECO:0008006" key="4">
    <source>
        <dbReference type="Google" id="ProtNLM"/>
    </source>
</evidence>
<protein>
    <recommendedName>
        <fullName evidence="4">Cellulose biosynthesis protein BcsS</fullName>
    </recommendedName>
</protein>
<evidence type="ECO:0000313" key="3">
    <source>
        <dbReference type="Proteomes" id="UP000254343"/>
    </source>
</evidence>
<evidence type="ECO:0000313" key="2">
    <source>
        <dbReference type="EMBL" id="SUU84435.1"/>
    </source>
</evidence>
<sequence>MRCVRGLTVAWIGVTSVLAEPAMADSLSANDWFAAPPPSSRDATLLYFTGADLWHKGGTAYGGAVWSPRGLDKDGFTLKALLAGGDYLYRSSGTDIKGADLVASILPGYRIKRGDLEIKMFAGLDIQHHWTLPFDPSNKLHGTHAGARFNIDTWWEPLPARMMVAATLTGSTIGNNYGARAATGWRVFERFWFGPEIETSGDRTYRQYRAGAHVTSLQFGGFEWALGAGYVRDNDRRSGMYGRFSLLTRR</sequence>
<dbReference type="Pfam" id="PF17036">
    <property type="entry name" value="CBP_BcsS"/>
    <property type="match status" value="1"/>
</dbReference>
<reference evidence="2 3" key="1">
    <citation type="submission" date="2018-06" db="EMBL/GenBank/DDBJ databases">
        <authorList>
            <consortium name="Pathogen Informatics"/>
            <person name="Doyle S."/>
        </authorList>
    </citation>
    <scope>NUCLEOTIDE SEQUENCE [LARGE SCALE GENOMIC DNA]</scope>
    <source>
        <strain evidence="2 3">NCTC12722</strain>
    </source>
</reference>
<dbReference type="Proteomes" id="UP000254343">
    <property type="component" value="Unassembled WGS sequence"/>
</dbReference>
<dbReference type="AlphaFoldDB" id="A0A380W8G4"/>
<dbReference type="InterPro" id="IPR031485">
    <property type="entry name" value="CBP_BcsS"/>
</dbReference>
<organism evidence="2 3">
    <name type="scientific">Afipia felis</name>
    <name type="common">Cat scratch disease bacillus</name>
    <dbReference type="NCBI Taxonomy" id="1035"/>
    <lineage>
        <taxon>Bacteria</taxon>
        <taxon>Pseudomonadati</taxon>
        <taxon>Pseudomonadota</taxon>
        <taxon>Alphaproteobacteria</taxon>
        <taxon>Hyphomicrobiales</taxon>
        <taxon>Nitrobacteraceae</taxon>
        <taxon>Afipia</taxon>
    </lineage>
</organism>
<dbReference type="RefSeq" id="WP_002715262.1">
    <property type="nucleotide sequence ID" value="NZ_UFSI01000001.1"/>
</dbReference>
<keyword evidence="1" id="KW-0732">Signal</keyword>